<dbReference type="InterPro" id="IPR000182">
    <property type="entry name" value="GNAT_dom"/>
</dbReference>
<dbReference type="Pfam" id="PF00583">
    <property type="entry name" value="Acetyltransf_1"/>
    <property type="match status" value="1"/>
</dbReference>
<feature type="domain" description="N-acetyltransferase" evidence="1">
    <location>
        <begin position="175"/>
        <end position="250"/>
    </location>
</feature>
<evidence type="ECO:0000313" key="3">
    <source>
        <dbReference type="Proteomes" id="UP000651452"/>
    </source>
</evidence>
<proteinExistence type="predicted"/>
<accession>A0A8H7J7V9</accession>
<evidence type="ECO:0000259" key="1">
    <source>
        <dbReference type="PROSITE" id="PS51186"/>
    </source>
</evidence>
<organism evidence="2 3">
    <name type="scientific">Ascochyta lentis</name>
    <dbReference type="NCBI Taxonomy" id="205686"/>
    <lineage>
        <taxon>Eukaryota</taxon>
        <taxon>Fungi</taxon>
        <taxon>Dikarya</taxon>
        <taxon>Ascomycota</taxon>
        <taxon>Pezizomycotina</taxon>
        <taxon>Dothideomycetes</taxon>
        <taxon>Pleosporomycetidae</taxon>
        <taxon>Pleosporales</taxon>
        <taxon>Pleosporineae</taxon>
        <taxon>Didymellaceae</taxon>
        <taxon>Ascochyta</taxon>
    </lineage>
</organism>
<comment type="caution">
    <text evidence="2">The sequence shown here is derived from an EMBL/GenBank/DDBJ whole genome shotgun (WGS) entry which is preliminary data.</text>
</comment>
<gene>
    <name evidence="2" type="ORF">EKO04_003912</name>
</gene>
<dbReference type="GO" id="GO:0016747">
    <property type="term" value="F:acyltransferase activity, transferring groups other than amino-acyl groups"/>
    <property type="evidence" value="ECO:0007669"/>
    <property type="project" value="InterPro"/>
</dbReference>
<dbReference type="EMBL" id="RZGK01000006">
    <property type="protein sequence ID" value="KAF9698087.1"/>
    <property type="molecule type" value="Genomic_DNA"/>
</dbReference>
<dbReference type="Gene3D" id="3.40.630.30">
    <property type="match status" value="1"/>
</dbReference>
<evidence type="ECO:0000313" key="2">
    <source>
        <dbReference type="EMBL" id="KAF9698087.1"/>
    </source>
</evidence>
<dbReference type="PROSITE" id="PS51186">
    <property type="entry name" value="GNAT"/>
    <property type="match status" value="1"/>
</dbReference>
<dbReference type="InterPro" id="IPR016181">
    <property type="entry name" value="Acyl_CoA_acyltransferase"/>
</dbReference>
<dbReference type="CDD" id="cd04301">
    <property type="entry name" value="NAT_SF"/>
    <property type="match status" value="1"/>
</dbReference>
<dbReference type="Proteomes" id="UP000651452">
    <property type="component" value="Unassembled WGS sequence"/>
</dbReference>
<dbReference type="AlphaFoldDB" id="A0A8H7J7V9"/>
<dbReference type="PANTHER" id="PTHR42791:SF16">
    <property type="entry name" value="N-ACETYLTRANSFERASE DOMAIN-CONTAINING PROTEIN"/>
    <property type="match status" value="1"/>
</dbReference>
<dbReference type="OrthoDB" id="2744543at2759"/>
<keyword evidence="3" id="KW-1185">Reference proteome</keyword>
<dbReference type="InterPro" id="IPR052523">
    <property type="entry name" value="Trichothecene_AcTrans"/>
</dbReference>
<reference evidence="2" key="2">
    <citation type="submission" date="2020-09" db="EMBL/GenBank/DDBJ databases">
        <title>Reference genome assembly for Australian Ascochyta lentis isolate Al4.</title>
        <authorList>
            <person name="Lee R.C."/>
            <person name="Farfan-Caceres L.M."/>
            <person name="Debler J.W."/>
            <person name="Williams A.H."/>
            <person name="Henares B.M."/>
        </authorList>
    </citation>
    <scope>NUCLEOTIDE SEQUENCE</scope>
    <source>
        <strain evidence="2">Al4</strain>
    </source>
</reference>
<protein>
    <recommendedName>
        <fullName evidence="1">N-acetyltransferase domain-containing protein</fullName>
    </recommendedName>
</protein>
<name>A0A8H7J7V9_9PLEO</name>
<reference evidence="2" key="1">
    <citation type="submission" date="2018-12" db="EMBL/GenBank/DDBJ databases">
        <authorList>
            <person name="Syme R.A."/>
            <person name="Farfan-Caceres L."/>
            <person name="Lichtenzveig J."/>
        </authorList>
    </citation>
    <scope>NUCLEOTIDE SEQUENCE</scope>
    <source>
        <strain evidence="2">Al4</strain>
    </source>
</reference>
<sequence length="250" mass="28325">MLGGIKVQSAFRLLPLKLNTEDSGGQTWVPAWYPAWYDALNPRIWHKAFFDDEIIGDIMHPYRQRYPEDVYWFLLRGMRERFWDWRHQFYVVVTQDEHIGEVVVGAADWRRLGEGGAARELSMMDPRNLIGPIIHIYQALSLRIFPNRAADTSRSSFLDSAIANSEKYWTGDRAECWDLHVCGVHPDYQGKGIGKLLAQWGVQEAEKEGSGTCASVLCGEKNRGFYSKAGLTVQVGGRKGEGGGIALFNR</sequence>
<dbReference type="PANTHER" id="PTHR42791">
    <property type="entry name" value="GNAT FAMILY ACETYLTRANSFERASE"/>
    <property type="match status" value="1"/>
</dbReference>
<dbReference type="SUPFAM" id="SSF55729">
    <property type="entry name" value="Acyl-CoA N-acyltransferases (Nat)"/>
    <property type="match status" value="1"/>
</dbReference>